<sequence>MPTYAALHIHITAHLPHHHHHHHHRCPQDKPLPKTTGLSLPLLSTSLDTDQPVHTYSMPSVLTKPITQSEKLSIQNQSTFAHSWPPQTPLSVKRDPDAYASTLSCTPHLSRCRCHHDSVLLPNAYWFMTLLSKYHLLPTYQRTGDIPVAQLQPVR</sequence>
<dbReference type="Proteomes" id="UP000315783">
    <property type="component" value="Unassembled WGS sequence"/>
</dbReference>
<evidence type="ECO:0000313" key="1">
    <source>
        <dbReference type="EMBL" id="TQV91825.1"/>
    </source>
</evidence>
<proteinExistence type="predicted"/>
<organism evidence="1 2">
    <name type="scientific">Cordyceps javanica</name>
    <dbReference type="NCBI Taxonomy" id="43265"/>
    <lineage>
        <taxon>Eukaryota</taxon>
        <taxon>Fungi</taxon>
        <taxon>Dikarya</taxon>
        <taxon>Ascomycota</taxon>
        <taxon>Pezizomycotina</taxon>
        <taxon>Sordariomycetes</taxon>
        <taxon>Hypocreomycetidae</taxon>
        <taxon>Hypocreales</taxon>
        <taxon>Cordycipitaceae</taxon>
        <taxon>Cordyceps</taxon>
    </lineage>
</organism>
<accession>A0A545UQT7</accession>
<name>A0A545UQT7_9HYPO</name>
<evidence type="ECO:0000313" key="2">
    <source>
        <dbReference type="Proteomes" id="UP000315783"/>
    </source>
</evidence>
<dbReference type="EMBL" id="SPUK01000017">
    <property type="protein sequence ID" value="TQV91825.1"/>
    <property type="molecule type" value="Genomic_DNA"/>
</dbReference>
<dbReference type="AlphaFoldDB" id="A0A545UQT7"/>
<comment type="caution">
    <text evidence="1">The sequence shown here is derived from an EMBL/GenBank/DDBJ whole genome shotgun (WGS) entry which is preliminary data.</text>
</comment>
<keyword evidence="2" id="KW-1185">Reference proteome</keyword>
<gene>
    <name evidence="1" type="ORF">IF1G_09410</name>
</gene>
<reference evidence="1 2" key="1">
    <citation type="journal article" date="2019" name="Appl. Microbiol. Biotechnol.">
        <title>Genome sequence of Isaria javanica and comparative genome analysis insights into family S53 peptidase evolution in fungal entomopathogens.</title>
        <authorList>
            <person name="Lin R."/>
            <person name="Zhang X."/>
            <person name="Xin B."/>
            <person name="Zou M."/>
            <person name="Gao Y."/>
            <person name="Qin F."/>
            <person name="Hu Q."/>
            <person name="Xie B."/>
            <person name="Cheng X."/>
        </authorList>
    </citation>
    <scope>NUCLEOTIDE SEQUENCE [LARGE SCALE GENOMIC DNA]</scope>
    <source>
        <strain evidence="1 2">IJ1G</strain>
    </source>
</reference>
<protein>
    <submittedName>
        <fullName evidence="1">Uncharacterized protein</fullName>
    </submittedName>
</protein>